<proteinExistence type="predicted"/>
<comment type="caution">
    <text evidence="1">The sequence shown here is derived from an EMBL/GenBank/DDBJ whole genome shotgun (WGS) entry which is preliminary data.</text>
</comment>
<keyword evidence="2" id="KW-1185">Reference proteome</keyword>
<organism evidence="1 2">
    <name type="scientific">Kingdonia uniflora</name>
    <dbReference type="NCBI Taxonomy" id="39325"/>
    <lineage>
        <taxon>Eukaryota</taxon>
        <taxon>Viridiplantae</taxon>
        <taxon>Streptophyta</taxon>
        <taxon>Embryophyta</taxon>
        <taxon>Tracheophyta</taxon>
        <taxon>Spermatophyta</taxon>
        <taxon>Magnoliopsida</taxon>
        <taxon>Ranunculales</taxon>
        <taxon>Circaeasteraceae</taxon>
        <taxon>Kingdonia</taxon>
    </lineage>
</organism>
<evidence type="ECO:0000313" key="2">
    <source>
        <dbReference type="Proteomes" id="UP000541444"/>
    </source>
</evidence>
<name>A0A7J7NXG4_9MAGN</name>
<accession>A0A7J7NXG4</accession>
<dbReference type="AlphaFoldDB" id="A0A7J7NXG4"/>
<evidence type="ECO:0000313" key="1">
    <source>
        <dbReference type="EMBL" id="KAF6171891.1"/>
    </source>
</evidence>
<feature type="non-terminal residue" evidence="1">
    <location>
        <position position="1"/>
    </location>
</feature>
<reference evidence="1 2" key="1">
    <citation type="journal article" date="2020" name="IScience">
        <title>Genome Sequencing of the Endangered Kingdonia uniflora (Circaeasteraceae, Ranunculales) Reveals Potential Mechanisms of Evolutionary Specialization.</title>
        <authorList>
            <person name="Sun Y."/>
            <person name="Deng T."/>
            <person name="Zhang A."/>
            <person name="Moore M.J."/>
            <person name="Landis J.B."/>
            <person name="Lin N."/>
            <person name="Zhang H."/>
            <person name="Zhang X."/>
            <person name="Huang J."/>
            <person name="Zhang X."/>
            <person name="Sun H."/>
            <person name="Wang H."/>
        </authorList>
    </citation>
    <scope>NUCLEOTIDE SEQUENCE [LARGE SCALE GENOMIC DNA]</scope>
    <source>
        <strain evidence="1">TB1705</strain>
        <tissue evidence="1">Leaf</tissue>
    </source>
</reference>
<dbReference type="EMBL" id="JACGCM010000452">
    <property type="protein sequence ID" value="KAF6171891.1"/>
    <property type="molecule type" value="Genomic_DNA"/>
</dbReference>
<sequence>MVKTRSLTRSEEREPRIMAKLAELKTRYFGQQSLVDPVPIPMEPTYQGLTTIDVNKTDKDYFWLCQFHYIILAEANREEYLSGMAESIVEDEDIPVGLGQKCSGECSRYLHLCTRSYEQLTVLENILFLKKLSEWPLMFWRRWPSRLLRGELDHGLEVVSTKLLFRRLPLPATFDDLRRLPNSPEVPHFSNYIVLRSLRELDSISRKLELD</sequence>
<dbReference type="Proteomes" id="UP000541444">
    <property type="component" value="Unassembled WGS sequence"/>
</dbReference>
<gene>
    <name evidence="1" type="ORF">GIB67_011788</name>
</gene>
<protein>
    <submittedName>
        <fullName evidence="1">Uncharacterized protein</fullName>
    </submittedName>
</protein>